<dbReference type="InterPro" id="IPR039426">
    <property type="entry name" value="TonB-dep_rcpt-like"/>
</dbReference>
<evidence type="ECO:0000256" key="13">
    <source>
        <dbReference type="PROSITE-ProRule" id="PRU10144"/>
    </source>
</evidence>
<sequence>MKILSKLLLSFVISFTAFGSFNLSAQEVEEVVVTATRREESIQDVALSIQAFSSDGLKAAQITESADLADYMPGFSYANAIGSGSGTGVRGVAGAAVGAGTTASVQMSINGHGINGSAFGELGFLDVERVEVLAGPQGTLFGRNAVAGVVNLVTARPTEEAGGYANFEMGNYGSERISTAVNIPFGDNVRTRLAYSSFQKDGWIRNVGTGNDIDGRDAYGVRLSVDIDLPNESTLKFNSAHYSSDDTRLNVAGTYCARDAFYGCSPFEKGNLNEPYHVAGTVGGLIDVLTFLSPSVNYDPYATAVGVAPSNIDTVNKNWDPQRTQVVDNTQVEWVKELDSLTVKAKYSYSTRDYDHTDDNDHSNSTIPFQTLLGAVGNWDVQFECHPASVAVASEAVECSQADEVTRQAEFTIVSDYDGPHNFSAGVYQWQSDFDNDYHVQTSSYQMLRSFEQHPYMTTLFGGALNNLGGAAAWSVFGQVFGAVAPSLLGGVIDLPTAIAQITAGTLGTCAALGLPCERTLPNKMGGLITDQNGITKSTAFMGEYYYQMNEDTKFTLGLRYNDDTYESTIFSSLSDISNANYAYTGPDYSRTNPGTTREQTENSALTYKLAVQHNLNDNSMVYASYTTGLKAGGTSPNEFSIQIPYAEEESASLEFGTRNILMDGRLLLNATLFEMDVTNGQFGLIYNAGAVNKTFDYVNTGLEGQMRFFVSDNTELEFNWLALESEMGEALQDDPLNPNQATTVIATATGTAGLTGLLQAIGFDAATAAGTAAAVGAQLPNAGLTNWALTDAGILASYQGALIAIPGLAEVVGVQLAGNRYPGTTELDYNLSITQRFPTDGGATDVRLSYIHKGQRFGSVFNDDKFSVPEAQYFDMTAIYTPSSEDWYAGAYVKNIADKRYNIGTEQSSTLQGGMSQVTYAQPRTYGLTFGMNF</sequence>
<keyword evidence="2 12" id="KW-0813">Transport</keyword>
<keyword evidence="5 12" id="KW-0812">Transmembrane</keyword>
<feature type="chain" id="PRO_5037695699" evidence="15">
    <location>
        <begin position="20"/>
        <end position="935"/>
    </location>
</feature>
<accession>A0A937LYU1</accession>
<dbReference type="PANTHER" id="PTHR32552:SF81">
    <property type="entry name" value="TONB-DEPENDENT OUTER MEMBRANE RECEPTOR"/>
    <property type="match status" value="1"/>
</dbReference>
<dbReference type="SUPFAM" id="SSF56935">
    <property type="entry name" value="Porins"/>
    <property type="match status" value="1"/>
</dbReference>
<evidence type="ECO:0000256" key="10">
    <source>
        <dbReference type="ARBA" id="ARBA00023136"/>
    </source>
</evidence>
<evidence type="ECO:0000259" key="16">
    <source>
        <dbReference type="Pfam" id="PF00593"/>
    </source>
</evidence>
<dbReference type="Gene3D" id="2.40.170.20">
    <property type="entry name" value="TonB-dependent receptor, beta-barrel domain"/>
    <property type="match status" value="2"/>
</dbReference>
<dbReference type="PANTHER" id="PTHR32552">
    <property type="entry name" value="FERRICHROME IRON RECEPTOR-RELATED"/>
    <property type="match status" value="1"/>
</dbReference>
<evidence type="ECO:0000256" key="6">
    <source>
        <dbReference type="ARBA" id="ARBA00022729"/>
    </source>
</evidence>
<evidence type="ECO:0000313" key="18">
    <source>
        <dbReference type="EMBL" id="MBL6902805.1"/>
    </source>
</evidence>
<evidence type="ECO:0000256" key="11">
    <source>
        <dbReference type="ARBA" id="ARBA00023237"/>
    </source>
</evidence>
<dbReference type="Proteomes" id="UP000705230">
    <property type="component" value="Unassembled WGS sequence"/>
</dbReference>
<evidence type="ECO:0000256" key="3">
    <source>
        <dbReference type="ARBA" id="ARBA00022452"/>
    </source>
</evidence>
<keyword evidence="3 12" id="KW-1134">Transmembrane beta strand</keyword>
<dbReference type="InterPro" id="IPR036942">
    <property type="entry name" value="Beta-barrel_TonB_sf"/>
</dbReference>
<evidence type="ECO:0000256" key="7">
    <source>
        <dbReference type="ARBA" id="ARBA00023004"/>
    </source>
</evidence>
<protein>
    <submittedName>
        <fullName evidence="18">TonB-dependent receptor</fullName>
    </submittedName>
</protein>
<dbReference type="InterPro" id="IPR012910">
    <property type="entry name" value="Plug_dom"/>
</dbReference>
<keyword evidence="18" id="KW-0675">Receptor</keyword>
<comment type="caution">
    <text evidence="18">The sequence shown here is derived from an EMBL/GenBank/DDBJ whole genome shotgun (WGS) entry which is preliminary data.</text>
</comment>
<dbReference type="InterPro" id="IPR010917">
    <property type="entry name" value="TonB_rcpt_CS"/>
</dbReference>
<name>A0A937LYU1_9GAMM</name>
<feature type="domain" description="TonB-dependent receptor-like beta-barrel" evidence="16">
    <location>
        <begin position="308"/>
        <end position="897"/>
    </location>
</feature>
<keyword evidence="10 12" id="KW-0472">Membrane</keyword>
<keyword evidence="9 14" id="KW-0798">TonB box</keyword>
<feature type="signal peptide" evidence="15">
    <location>
        <begin position="1"/>
        <end position="19"/>
    </location>
</feature>
<dbReference type="GO" id="GO:0009279">
    <property type="term" value="C:cell outer membrane"/>
    <property type="evidence" value="ECO:0007669"/>
    <property type="project" value="UniProtKB-SubCell"/>
</dbReference>
<evidence type="ECO:0000313" key="19">
    <source>
        <dbReference type="Proteomes" id="UP000705230"/>
    </source>
</evidence>
<evidence type="ECO:0000256" key="14">
    <source>
        <dbReference type="RuleBase" id="RU003357"/>
    </source>
</evidence>
<dbReference type="EMBL" id="JADHSG010000001">
    <property type="protein sequence ID" value="MBL6902805.1"/>
    <property type="molecule type" value="Genomic_DNA"/>
</dbReference>
<evidence type="ECO:0000256" key="2">
    <source>
        <dbReference type="ARBA" id="ARBA00022448"/>
    </source>
</evidence>
<keyword evidence="11 12" id="KW-0998">Cell outer membrane</keyword>
<dbReference type="GO" id="GO:0006826">
    <property type="term" value="P:iron ion transport"/>
    <property type="evidence" value="ECO:0007669"/>
    <property type="project" value="UniProtKB-KW"/>
</dbReference>
<dbReference type="PROSITE" id="PS52016">
    <property type="entry name" value="TONB_DEPENDENT_REC_3"/>
    <property type="match status" value="1"/>
</dbReference>
<evidence type="ECO:0000256" key="12">
    <source>
        <dbReference type="PROSITE-ProRule" id="PRU01360"/>
    </source>
</evidence>
<evidence type="ECO:0000256" key="8">
    <source>
        <dbReference type="ARBA" id="ARBA00023065"/>
    </source>
</evidence>
<dbReference type="PROSITE" id="PS01156">
    <property type="entry name" value="TONB_DEPENDENT_REC_2"/>
    <property type="match status" value="1"/>
</dbReference>
<dbReference type="AlphaFoldDB" id="A0A937LYU1"/>
<keyword evidence="8" id="KW-0406">Ion transport</keyword>
<gene>
    <name evidence="18" type="ORF">ISR29_01210</name>
</gene>
<evidence type="ECO:0000256" key="1">
    <source>
        <dbReference type="ARBA" id="ARBA00004571"/>
    </source>
</evidence>
<dbReference type="Pfam" id="PF07715">
    <property type="entry name" value="Plug"/>
    <property type="match status" value="1"/>
</dbReference>
<organism evidence="18 19">
    <name type="scientific">SAR86 cluster bacterium</name>
    <dbReference type="NCBI Taxonomy" id="2030880"/>
    <lineage>
        <taxon>Bacteria</taxon>
        <taxon>Pseudomonadati</taxon>
        <taxon>Pseudomonadota</taxon>
        <taxon>Gammaproteobacteria</taxon>
        <taxon>SAR86 cluster</taxon>
    </lineage>
</organism>
<evidence type="ECO:0000259" key="17">
    <source>
        <dbReference type="Pfam" id="PF07715"/>
    </source>
</evidence>
<comment type="subcellular location">
    <subcellularLocation>
        <location evidence="1 12">Cell outer membrane</location>
        <topology evidence="1 12">Multi-pass membrane protein</topology>
    </subcellularLocation>
</comment>
<dbReference type="InterPro" id="IPR000531">
    <property type="entry name" value="Beta-barrel_TonB"/>
</dbReference>
<evidence type="ECO:0000256" key="5">
    <source>
        <dbReference type="ARBA" id="ARBA00022692"/>
    </source>
</evidence>
<reference evidence="18" key="1">
    <citation type="submission" date="2020-10" db="EMBL/GenBank/DDBJ databases">
        <title>Microbiome of the Black Sea water column analyzed by genome centric metagenomics.</title>
        <authorList>
            <person name="Cabello-Yeves P.J."/>
            <person name="Callieri C."/>
            <person name="Picazo A."/>
            <person name="Mehrshad M."/>
            <person name="Haro-Moreno J.M."/>
            <person name="Roda-Garcia J."/>
            <person name="Dzembekova N."/>
            <person name="Slabakova V."/>
            <person name="Slabakova N."/>
            <person name="Moncheva S."/>
            <person name="Rodriguez-Valera F."/>
        </authorList>
    </citation>
    <scope>NUCLEOTIDE SEQUENCE</scope>
    <source>
        <strain evidence="18">BS30m-G43</strain>
    </source>
</reference>
<comment type="similarity">
    <text evidence="12 14">Belongs to the TonB-dependent receptor family.</text>
</comment>
<feature type="domain" description="TonB-dependent receptor plug" evidence="17">
    <location>
        <begin position="42"/>
        <end position="149"/>
    </location>
</feature>
<feature type="short sequence motif" description="TonB C-terminal box" evidence="13">
    <location>
        <begin position="918"/>
        <end position="935"/>
    </location>
</feature>
<evidence type="ECO:0000256" key="4">
    <source>
        <dbReference type="ARBA" id="ARBA00022496"/>
    </source>
</evidence>
<keyword evidence="4" id="KW-0410">Iron transport</keyword>
<keyword evidence="6 15" id="KW-0732">Signal</keyword>
<evidence type="ECO:0000256" key="9">
    <source>
        <dbReference type="ARBA" id="ARBA00023077"/>
    </source>
</evidence>
<evidence type="ECO:0000256" key="15">
    <source>
        <dbReference type="SAM" id="SignalP"/>
    </source>
</evidence>
<proteinExistence type="inferred from homology"/>
<keyword evidence="7" id="KW-0408">Iron</keyword>
<dbReference type="Pfam" id="PF00593">
    <property type="entry name" value="TonB_dep_Rec_b-barrel"/>
    <property type="match status" value="1"/>
</dbReference>